<evidence type="ECO:0000313" key="3">
    <source>
        <dbReference type="Proteomes" id="UP000520198"/>
    </source>
</evidence>
<dbReference type="Pfam" id="PF00156">
    <property type="entry name" value="Pribosyltran"/>
    <property type="match status" value="1"/>
</dbReference>
<dbReference type="Proteomes" id="UP000520198">
    <property type="component" value="Unassembled WGS sequence"/>
</dbReference>
<protein>
    <submittedName>
        <fullName evidence="2">Phosphoribosyltransferase</fullName>
    </submittedName>
</protein>
<dbReference type="EMBL" id="JABWDU010000003">
    <property type="protein sequence ID" value="NVD39820.1"/>
    <property type="molecule type" value="Genomic_DNA"/>
</dbReference>
<dbReference type="AlphaFoldDB" id="A0A7Y6Q6L8"/>
<proteinExistence type="predicted"/>
<keyword evidence="2" id="KW-0808">Transferase</keyword>
<accession>A0A7Y6Q6L8</accession>
<gene>
    <name evidence="2" type="ORF">HT585_13210</name>
</gene>
<dbReference type="Gene3D" id="3.30.1310.20">
    <property type="entry name" value="PRTase-like"/>
    <property type="match status" value="1"/>
</dbReference>
<organism evidence="2 3">
    <name type="scientific">Ensifer oleiphilus</name>
    <dbReference type="NCBI Taxonomy" id="2742698"/>
    <lineage>
        <taxon>Bacteria</taxon>
        <taxon>Pseudomonadati</taxon>
        <taxon>Pseudomonadota</taxon>
        <taxon>Alphaproteobacteria</taxon>
        <taxon>Hyphomicrobiales</taxon>
        <taxon>Rhizobiaceae</taxon>
        <taxon>Sinorhizobium/Ensifer group</taxon>
        <taxon>Ensifer</taxon>
    </lineage>
</organism>
<keyword evidence="2" id="KW-0328">Glycosyltransferase</keyword>
<dbReference type="SUPFAM" id="SSF53271">
    <property type="entry name" value="PRTase-like"/>
    <property type="match status" value="1"/>
</dbReference>
<sequence length="213" mass="22993">MRFSNRSEAGRQLAIALEHYRELNVVVLALARGGVPVGAEVANALDAPLEVLLVRKIGVPWQPEVAMGAVVDGARPIVVRDEAVAGLAGISEAAFETLCQRELVEIDRRRRRYFFGCVPLSIAGRIVIVVDDGIATGSSMRAAVHGIRQRQPLKIVVAVPVASPQAISNLQAEVDEVVCLYMPPAMGAVGYYYDEFAQVSDNDVVRLLGAFQK</sequence>
<dbReference type="CDD" id="cd06223">
    <property type="entry name" value="PRTases_typeI"/>
    <property type="match status" value="1"/>
</dbReference>
<dbReference type="Gene3D" id="3.40.50.2020">
    <property type="match status" value="1"/>
</dbReference>
<evidence type="ECO:0000259" key="1">
    <source>
        <dbReference type="Pfam" id="PF00156"/>
    </source>
</evidence>
<name>A0A7Y6Q6L8_9HYPH</name>
<evidence type="ECO:0000313" key="2">
    <source>
        <dbReference type="EMBL" id="NVD39820.1"/>
    </source>
</evidence>
<dbReference type="InterPro" id="IPR029057">
    <property type="entry name" value="PRTase-like"/>
</dbReference>
<dbReference type="InterPro" id="IPR000836">
    <property type="entry name" value="PRTase_dom"/>
</dbReference>
<comment type="caution">
    <text evidence="2">The sequence shown here is derived from an EMBL/GenBank/DDBJ whole genome shotgun (WGS) entry which is preliminary data.</text>
</comment>
<feature type="domain" description="Phosphoribosyltransferase" evidence="1">
    <location>
        <begin position="121"/>
        <end position="181"/>
    </location>
</feature>
<dbReference type="GO" id="GO:0016757">
    <property type="term" value="F:glycosyltransferase activity"/>
    <property type="evidence" value="ECO:0007669"/>
    <property type="project" value="UniProtKB-KW"/>
</dbReference>
<keyword evidence="3" id="KW-1185">Reference proteome</keyword>
<dbReference type="RefSeq" id="WP_176353382.1">
    <property type="nucleotide sequence ID" value="NZ_JABWDU010000003.1"/>
</dbReference>
<reference evidence="2 3" key="1">
    <citation type="submission" date="2020-06" db="EMBL/GenBank/DDBJ databases">
        <authorList>
            <person name="Grouzdev D.S."/>
        </authorList>
    </citation>
    <scope>NUCLEOTIDE SEQUENCE [LARGE SCALE GENOMIC DNA]</scope>
    <source>
        <strain evidence="2 3">HO-A22</strain>
    </source>
</reference>